<name>A0ABD5EG05_9ACTN</name>
<keyword evidence="3" id="KW-1185">Reference proteome</keyword>
<proteinExistence type="predicted"/>
<evidence type="ECO:0000256" key="1">
    <source>
        <dbReference type="SAM" id="MobiDB-lite"/>
    </source>
</evidence>
<reference evidence="3" key="1">
    <citation type="submission" date="2023-07" db="EMBL/GenBank/DDBJ databases">
        <title>30 novel species of actinomycetes from the DSMZ collection.</title>
        <authorList>
            <person name="Nouioui I."/>
        </authorList>
    </citation>
    <scope>NUCLEOTIDE SEQUENCE [LARGE SCALE GENOMIC DNA]</scope>
    <source>
        <strain evidence="3">DSM 41981</strain>
    </source>
</reference>
<evidence type="ECO:0000313" key="3">
    <source>
        <dbReference type="Proteomes" id="UP001183535"/>
    </source>
</evidence>
<dbReference type="RefSeq" id="WP_176729774.1">
    <property type="nucleotide sequence ID" value="NZ_JAVRES010000001.1"/>
</dbReference>
<dbReference type="EMBL" id="JAVRES010000001">
    <property type="protein sequence ID" value="MDT0433598.1"/>
    <property type="molecule type" value="Genomic_DNA"/>
</dbReference>
<feature type="region of interest" description="Disordered" evidence="1">
    <location>
        <begin position="147"/>
        <end position="174"/>
    </location>
</feature>
<evidence type="ECO:0000313" key="2">
    <source>
        <dbReference type="EMBL" id="MDT0433598.1"/>
    </source>
</evidence>
<comment type="caution">
    <text evidence="2">The sequence shown here is derived from an EMBL/GenBank/DDBJ whole genome shotgun (WGS) entry which is preliminary data.</text>
</comment>
<sequence>MRSDRRNEMWRRCRRTADTLALPHPFSAEGFIALLAERRGRPIELIPVASRPDVPCGLLISTDHVDRILYTTDTTPLHRQHILLHEAAHIICEHHAGPAPATAASALMPHLPSALVQRVLGRTVYTEPQEHEAELLATLILARAHQRHPAPGTSPALTHLFNLDPADPSPSADG</sequence>
<protein>
    <submittedName>
        <fullName evidence="2">ParH-like protein</fullName>
    </submittedName>
</protein>
<organism evidence="2 3">
    <name type="scientific">Streptomyces doudnae</name>
    <dbReference type="NCBI Taxonomy" id="3075536"/>
    <lineage>
        <taxon>Bacteria</taxon>
        <taxon>Bacillati</taxon>
        <taxon>Actinomycetota</taxon>
        <taxon>Actinomycetes</taxon>
        <taxon>Kitasatosporales</taxon>
        <taxon>Streptomycetaceae</taxon>
        <taxon>Streptomyces</taxon>
    </lineage>
</organism>
<accession>A0ABD5EG05</accession>
<gene>
    <name evidence="2" type="ORF">RM877_02775</name>
</gene>
<dbReference type="AlphaFoldDB" id="A0ABD5EG05"/>
<dbReference type="Proteomes" id="UP001183535">
    <property type="component" value="Unassembled WGS sequence"/>
</dbReference>